<keyword evidence="1" id="KW-0808">Transferase</keyword>
<dbReference type="InterPro" id="IPR011990">
    <property type="entry name" value="TPR-like_helical_dom_sf"/>
</dbReference>
<evidence type="ECO:0000259" key="3">
    <source>
        <dbReference type="Pfam" id="PF00685"/>
    </source>
</evidence>
<dbReference type="Proteomes" id="UP000326169">
    <property type="component" value="Unassembled WGS sequence"/>
</dbReference>
<dbReference type="SUPFAM" id="SSF48452">
    <property type="entry name" value="TPR-like"/>
    <property type="match status" value="1"/>
</dbReference>
<feature type="domain" description="Sulfotransferase" evidence="3">
    <location>
        <begin position="100"/>
        <end position="302"/>
    </location>
</feature>
<dbReference type="EMBL" id="BIMW01000066">
    <property type="protein sequence ID" value="GCE93222.1"/>
    <property type="molecule type" value="Genomic_DNA"/>
</dbReference>
<dbReference type="Pfam" id="PF00685">
    <property type="entry name" value="Sulfotransfer_1"/>
    <property type="match status" value="1"/>
</dbReference>
<protein>
    <submittedName>
        <fullName evidence="4">TPR domain protein</fullName>
    </submittedName>
</protein>
<sequence>MNAFLKAIEIKPDFAWSYWNLWNILAEYEQLDQARKILVAAIDRFPDSEQVKLNLGELLSYQKKFQEAMVAYRDAAVQKTRRSHPEIVAKSADKSSPLPPNFIIIGTQKGGTTSLYRYLEEHPQMVGCIKKETHFWNQHFDRGLDWYLSHFPPSIFDTNIITGEATPNYLESPKVPERIFEEFPSIKLIVLLRNPITRALSQYHHWVRLMREYRPLEIVIESELNLIKSNLESESKLIQYPGYIWRGLYLPFLEKWMSIFPREQFLIIRSEDFYQNTSQVFNQVLDFLGLPSYELSNYCSYNSGRYPQIEPSVYSQLRDYFYPHNQRLQDFLNLQFDWD</sequence>
<evidence type="ECO:0000256" key="1">
    <source>
        <dbReference type="ARBA" id="ARBA00022679"/>
    </source>
</evidence>
<comment type="caution">
    <text evidence="4">The sequence shown here is derived from an EMBL/GenBank/DDBJ whole genome shotgun (WGS) entry which is preliminary data.</text>
</comment>
<dbReference type="SUPFAM" id="SSF52540">
    <property type="entry name" value="P-loop containing nucleoside triphosphate hydrolases"/>
    <property type="match status" value="1"/>
</dbReference>
<dbReference type="Gene3D" id="1.25.40.10">
    <property type="entry name" value="Tetratricopeptide repeat domain"/>
    <property type="match status" value="1"/>
</dbReference>
<name>A0A5M3T3P4_LIMPL</name>
<evidence type="ECO:0000256" key="2">
    <source>
        <dbReference type="ARBA" id="ARBA00023180"/>
    </source>
</evidence>
<dbReference type="InterPro" id="IPR000863">
    <property type="entry name" value="Sulfotransferase_dom"/>
</dbReference>
<dbReference type="Gene3D" id="3.40.50.300">
    <property type="entry name" value="P-loop containing nucleotide triphosphate hydrolases"/>
    <property type="match status" value="1"/>
</dbReference>
<evidence type="ECO:0000313" key="5">
    <source>
        <dbReference type="Proteomes" id="UP000326169"/>
    </source>
</evidence>
<reference evidence="4 5" key="1">
    <citation type="journal article" date="2019" name="J Genomics">
        <title>The Draft Genome of a Hydrogen-producing Cyanobacterium, Arthrospira platensis NIES-46.</title>
        <authorList>
            <person name="Suzuki S."/>
            <person name="Yamaguchi H."/>
            <person name="Kawachi M."/>
        </authorList>
    </citation>
    <scope>NUCLEOTIDE SEQUENCE [LARGE SCALE GENOMIC DNA]</scope>
    <source>
        <strain evidence="4 5">NIES-46</strain>
    </source>
</reference>
<organism evidence="4 5">
    <name type="scientific">Limnospira platensis NIES-46</name>
    <dbReference type="NCBI Taxonomy" id="1236695"/>
    <lineage>
        <taxon>Bacteria</taxon>
        <taxon>Bacillati</taxon>
        <taxon>Cyanobacteriota</taxon>
        <taxon>Cyanophyceae</taxon>
        <taxon>Oscillatoriophycideae</taxon>
        <taxon>Oscillatoriales</taxon>
        <taxon>Sirenicapillariaceae</taxon>
        <taxon>Limnospira</taxon>
    </lineage>
</organism>
<proteinExistence type="predicted"/>
<dbReference type="InterPro" id="IPR027417">
    <property type="entry name" value="P-loop_NTPase"/>
</dbReference>
<dbReference type="PANTHER" id="PTHR10605:SF56">
    <property type="entry name" value="BIFUNCTIONAL HEPARAN SULFATE N-DEACETYLASE_N-SULFOTRANSFERASE"/>
    <property type="match status" value="1"/>
</dbReference>
<keyword evidence="5" id="KW-1185">Reference proteome</keyword>
<evidence type="ECO:0000313" key="4">
    <source>
        <dbReference type="EMBL" id="GCE93222.1"/>
    </source>
</evidence>
<dbReference type="PANTHER" id="PTHR10605">
    <property type="entry name" value="HEPARAN SULFATE SULFOTRANSFERASE"/>
    <property type="match status" value="1"/>
</dbReference>
<gene>
    <name evidence="4" type="ORF">NIES46_12710</name>
</gene>
<accession>A0A5M3T3P4</accession>
<dbReference type="InterPro" id="IPR037359">
    <property type="entry name" value="NST/OST"/>
</dbReference>
<keyword evidence="2" id="KW-0325">Glycoprotein</keyword>